<evidence type="ECO:0000256" key="3">
    <source>
        <dbReference type="SAM" id="MobiDB-lite"/>
    </source>
</evidence>
<keyword evidence="2" id="KW-0012">Acyltransferase</keyword>
<organism evidence="5 6">
    <name type="scientific">Isoptericola hypogeus</name>
    <dbReference type="NCBI Taxonomy" id="300179"/>
    <lineage>
        <taxon>Bacteria</taxon>
        <taxon>Bacillati</taxon>
        <taxon>Actinomycetota</taxon>
        <taxon>Actinomycetes</taxon>
        <taxon>Micrococcales</taxon>
        <taxon>Promicromonosporaceae</taxon>
        <taxon>Isoptericola</taxon>
    </lineage>
</organism>
<comment type="caution">
    <text evidence="5">The sequence shown here is derived from an EMBL/GenBank/DDBJ whole genome shotgun (WGS) entry which is preliminary data.</text>
</comment>
<dbReference type="InterPro" id="IPR050832">
    <property type="entry name" value="Bact_Acetyltransf"/>
</dbReference>
<evidence type="ECO:0000313" key="6">
    <source>
        <dbReference type="Proteomes" id="UP001501138"/>
    </source>
</evidence>
<dbReference type="PANTHER" id="PTHR43877:SF2">
    <property type="entry name" value="AMINOALKYLPHOSPHONATE N-ACETYLTRANSFERASE-RELATED"/>
    <property type="match status" value="1"/>
</dbReference>
<evidence type="ECO:0000313" key="5">
    <source>
        <dbReference type="EMBL" id="GAA1719228.1"/>
    </source>
</evidence>
<name>A0ABP4V7P8_9MICO</name>
<evidence type="ECO:0000256" key="2">
    <source>
        <dbReference type="ARBA" id="ARBA00023315"/>
    </source>
</evidence>
<dbReference type="RefSeq" id="WP_344246976.1">
    <property type="nucleotide sequence ID" value="NZ_BAAAPM010000003.1"/>
</dbReference>
<evidence type="ECO:0000256" key="1">
    <source>
        <dbReference type="ARBA" id="ARBA00022679"/>
    </source>
</evidence>
<dbReference type="InterPro" id="IPR016181">
    <property type="entry name" value="Acyl_CoA_acyltransferase"/>
</dbReference>
<dbReference type="SUPFAM" id="SSF55729">
    <property type="entry name" value="Acyl-CoA N-acyltransferases (Nat)"/>
    <property type="match status" value="1"/>
</dbReference>
<dbReference type="CDD" id="cd04301">
    <property type="entry name" value="NAT_SF"/>
    <property type="match status" value="1"/>
</dbReference>
<keyword evidence="1" id="KW-0808">Transferase</keyword>
<dbReference type="Gene3D" id="3.40.630.30">
    <property type="match status" value="1"/>
</dbReference>
<sequence length="180" mass="19459">MTTVTHESSSARPADERDAPVVTVDAVGWDDADAAALRAAQEAEMNARYGGEDDAPPIDPTTIVTTLVARVDGVPAATVAVRDVSGRDDNRGRGAAHPAATGEVKRLYVAPERRGLGLARRLMAEVERAARQVGFRRFVLETGTAQPEAIGLYESLGYESIEKYGDHVHEEQQRCYGKRL</sequence>
<accession>A0ABP4V7P8</accession>
<dbReference type="PANTHER" id="PTHR43877">
    <property type="entry name" value="AMINOALKYLPHOSPHONATE N-ACETYLTRANSFERASE-RELATED-RELATED"/>
    <property type="match status" value="1"/>
</dbReference>
<feature type="compositionally biased region" description="Polar residues" evidence="3">
    <location>
        <begin position="1"/>
        <end position="11"/>
    </location>
</feature>
<evidence type="ECO:0000259" key="4">
    <source>
        <dbReference type="PROSITE" id="PS51186"/>
    </source>
</evidence>
<dbReference type="Proteomes" id="UP001501138">
    <property type="component" value="Unassembled WGS sequence"/>
</dbReference>
<dbReference type="PROSITE" id="PS51186">
    <property type="entry name" value="GNAT"/>
    <property type="match status" value="1"/>
</dbReference>
<dbReference type="InterPro" id="IPR000182">
    <property type="entry name" value="GNAT_dom"/>
</dbReference>
<feature type="region of interest" description="Disordered" evidence="3">
    <location>
        <begin position="1"/>
        <end position="20"/>
    </location>
</feature>
<keyword evidence="6" id="KW-1185">Reference proteome</keyword>
<feature type="domain" description="N-acetyltransferase" evidence="4">
    <location>
        <begin position="22"/>
        <end position="180"/>
    </location>
</feature>
<reference evidence="6" key="1">
    <citation type="journal article" date="2019" name="Int. J. Syst. Evol. Microbiol.">
        <title>The Global Catalogue of Microorganisms (GCM) 10K type strain sequencing project: providing services to taxonomists for standard genome sequencing and annotation.</title>
        <authorList>
            <consortium name="The Broad Institute Genomics Platform"/>
            <consortium name="The Broad Institute Genome Sequencing Center for Infectious Disease"/>
            <person name="Wu L."/>
            <person name="Ma J."/>
        </authorList>
    </citation>
    <scope>NUCLEOTIDE SEQUENCE [LARGE SCALE GENOMIC DNA]</scope>
    <source>
        <strain evidence="6">JCM 15589</strain>
    </source>
</reference>
<dbReference type="EMBL" id="BAAAPM010000003">
    <property type="protein sequence ID" value="GAA1719228.1"/>
    <property type="molecule type" value="Genomic_DNA"/>
</dbReference>
<dbReference type="Pfam" id="PF00583">
    <property type="entry name" value="Acetyltransf_1"/>
    <property type="match status" value="1"/>
</dbReference>
<protein>
    <submittedName>
        <fullName evidence="5">GNAT family N-acetyltransferase</fullName>
    </submittedName>
</protein>
<gene>
    <name evidence="5" type="ORF">GCM10009809_13830</name>
</gene>
<proteinExistence type="predicted"/>